<sequence>MARQGGQATVELALALPVVLVGLLLVVQAGLVVAAHVATVHAAREAARAVAVDGRPGVAERAAADAGRPGCRTTVRRPAQPGAVLTVTLACPAPTDVALVGPLLPDPTVEASASMRVER</sequence>
<dbReference type="Proteomes" id="UP001216390">
    <property type="component" value="Chromosome"/>
</dbReference>
<evidence type="ECO:0000259" key="1">
    <source>
        <dbReference type="Pfam" id="PF07811"/>
    </source>
</evidence>
<evidence type="ECO:0000313" key="2">
    <source>
        <dbReference type="EMBL" id="WCO66502.1"/>
    </source>
</evidence>
<feature type="domain" description="TadE-like" evidence="1">
    <location>
        <begin position="6"/>
        <end position="48"/>
    </location>
</feature>
<evidence type="ECO:0000313" key="3">
    <source>
        <dbReference type="Proteomes" id="UP001216390"/>
    </source>
</evidence>
<dbReference type="RefSeq" id="WP_272736025.1">
    <property type="nucleotide sequence ID" value="NZ_CP116942.1"/>
</dbReference>
<dbReference type="KEGG" id="ima:PO878_18555"/>
<keyword evidence="3" id="KW-1185">Reference proteome</keyword>
<dbReference type="EMBL" id="CP116942">
    <property type="protein sequence ID" value="WCO66502.1"/>
    <property type="molecule type" value="Genomic_DNA"/>
</dbReference>
<dbReference type="AlphaFoldDB" id="A0AAF0BT96"/>
<gene>
    <name evidence="2" type="ORF">PO878_18555</name>
</gene>
<organism evidence="2 3">
    <name type="scientific">Iamia majanohamensis</name>
    <dbReference type="NCBI Taxonomy" id="467976"/>
    <lineage>
        <taxon>Bacteria</taxon>
        <taxon>Bacillati</taxon>
        <taxon>Actinomycetota</taxon>
        <taxon>Acidimicrobiia</taxon>
        <taxon>Acidimicrobiales</taxon>
        <taxon>Iamiaceae</taxon>
        <taxon>Iamia</taxon>
    </lineage>
</organism>
<dbReference type="InterPro" id="IPR012495">
    <property type="entry name" value="TadE-like_dom"/>
</dbReference>
<reference evidence="2" key="1">
    <citation type="submission" date="2023-01" db="EMBL/GenBank/DDBJ databases">
        <title>The diversity of Class Acidimicrobiia in South China Sea sediment environments and the proposal of Iamia marina sp. nov., a novel species of the genus Iamia.</title>
        <authorList>
            <person name="He Y."/>
            <person name="Tian X."/>
        </authorList>
    </citation>
    <scope>NUCLEOTIDE SEQUENCE</scope>
    <source>
        <strain evidence="2">DSM 19957</strain>
    </source>
</reference>
<accession>A0AAF0BT96</accession>
<protein>
    <submittedName>
        <fullName evidence="2">TadE/TadG family type IV pilus assembly protein</fullName>
    </submittedName>
</protein>
<proteinExistence type="predicted"/>
<dbReference type="Pfam" id="PF07811">
    <property type="entry name" value="TadE"/>
    <property type="match status" value="1"/>
</dbReference>
<name>A0AAF0BT96_9ACTN</name>